<dbReference type="Pfam" id="PF01822">
    <property type="entry name" value="WSC"/>
    <property type="match status" value="2"/>
</dbReference>
<accession>A0A0C2YB80</accession>
<dbReference type="HOGENOM" id="CLU_063916_2_0_1"/>
<proteinExistence type="predicted"/>
<dbReference type="Proteomes" id="UP000053424">
    <property type="component" value="Unassembled WGS sequence"/>
</dbReference>
<reference evidence="5 6" key="1">
    <citation type="submission" date="2014-04" db="EMBL/GenBank/DDBJ databases">
        <authorList>
            <consortium name="DOE Joint Genome Institute"/>
            <person name="Kuo A."/>
            <person name="Gay G."/>
            <person name="Dore J."/>
            <person name="Kohler A."/>
            <person name="Nagy L.G."/>
            <person name="Floudas D."/>
            <person name="Copeland A."/>
            <person name="Barry K.W."/>
            <person name="Cichocki N."/>
            <person name="Veneault-Fourrey C."/>
            <person name="LaButti K."/>
            <person name="Lindquist E.A."/>
            <person name="Lipzen A."/>
            <person name="Lundell T."/>
            <person name="Morin E."/>
            <person name="Murat C."/>
            <person name="Sun H."/>
            <person name="Tunlid A."/>
            <person name="Henrissat B."/>
            <person name="Grigoriev I.V."/>
            <person name="Hibbett D.S."/>
            <person name="Martin F."/>
            <person name="Nordberg H.P."/>
            <person name="Cantor M.N."/>
            <person name="Hua S.X."/>
        </authorList>
    </citation>
    <scope>NUCLEOTIDE SEQUENCE [LARGE SCALE GENOMIC DNA]</scope>
    <source>
        <strain evidence="6">h7</strain>
    </source>
</reference>
<gene>
    <name evidence="5" type="ORF">M413DRAFT_420896</name>
</gene>
<organism evidence="5 6">
    <name type="scientific">Hebeloma cylindrosporum</name>
    <dbReference type="NCBI Taxonomy" id="76867"/>
    <lineage>
        <taxon>Eukaryota</taxon>
        <taxon>Fungi</taxon>
        <taxon>Dikarya</taxon>
        <taxon>Basidiomycota</taxon>
        <taxon>Agaricomycotina</taxon>
        <taxon>Agaricomycetes</taxon>
        <taxon>Agaricomycetidae</taxon>
        <taxon>Agaricales</taxon>
        <taxon>Agaricineae</taxon>
        <taxon>Hymenogastraceae</taxon>
        <taxon>Hebeloma</taxon>
    </lineage>
</organism>
<dbReference type="SMART" id="SM00321">
    <property type="entry name" value="WSC"/>
    <property type="match status" value="2"/>
</dbReference>
<dbReference type="AlphaFoldDB" id="A0A0C2YB80"/>
<keyword evidence="6" id="KW-1185">Reference proteome</keyword>
<dbReference type="InterPro" id="IPR051589">
    <property type="entry name" value="Sialate-O-sulfotransferase"/>
</dbReference>
<feature type="signal peptide" evidence="3">
    <location>
        <begin position="1"/>
        <end position="20"/>
    </location>
</feature>
<evidence type="ECO:0000313" key="6">
    <source>
        <dbReference type="Proteomes" id="UP000053424"/>
    </source>
</evidence>
<dbReference type="OrthoDB" id="5985073at2759"/>
<evidence type="ECO:0000313" key="5">
    <source>
        <dbReference type="EMBL" id="KIM38267.1"/>
    </source>
</evidence>
<feature type="chain" id="PRO_5002159138" description="WSC domain-containing protein" evidence="3">
    <location>
        <begin position="21"/>
        <end position="293"/>
    </location>
</feature>
<evidence type="ECO:0000256" key="3">
    <source>
        <dbReference type="SAM" id="SignalP"/>
    </source>
</evidence>
<protein>
    <recommendedName>
        <fullName evidence="4">WSC domain-containing protein</fullName>
    </recommendedName>
</protein>
<dbReference type="PANTHER" id="PTHR45964">
    <property type="entry name" value="WSCD FAMILY MEMBER CG9164"/>
    <property type="match status" value="1"/>
</dbReference>
<feature type="region of interest" description="Disordered" evidence="2">
    <location>
        <begin position="259"/>
        <end position="293"/>
    </location>
</feature>
<dbReference type="PROSITE" id="PS51212">
    <property type="entry name" value="WSC"/>
    <property type="match status" value="2"/>
</dbReference>
<name>A0A0C2YB80_HEBCY</name>
<keyword evidence="1" id="KW-0677">Repeat</keyword>
<feature type="domain" description="WSC" evidence="4">
    <location>
        <begin position="45"/>
        <end position="143"/>
    </location>
</feature>
<evidence type="ECO:0000256" key="2">
    <source>
        <dbReference type="SAM" id="MobiDB-lite"/>
    </source>
</evidence>
<evidence type="ECO:0000256" key="1">
    <source>
        <dbReference type="ARBA" id="ARBA00022737"/>
    </source>
</evidence>
<dbReference type="PANTHER" id="PTHR45964:SF5">
    <property type="entry name" value="WSCD FAMILY MEMBER CG9164"/>
    <property type="match status" value="1"/>
</dbReference>
<reference evidence="6" key="2">
    <citation type="submission" date="2015-01" db="EMBL/GenBank/DDBJ databases">
        <title>Evolutionary Origins and Diversification of the Mycorrhizal Mutualists.</title>
        <authorList>
            <consortium name="DOE Joint Genome Institute"/>
            <consortium name="Mycorrhizal Genomics Consortium"/>
            <person name="Kohler A."/>
            <person name="Kuo A."/>
            <person name="Nagy L.G."/>
            <person name="Floudas D."/>
            <person name="Copeland A."/>
            <person name="Barry K.W."/>
            <person name="Cichocki N."/>
            <person name="Veneault-Fourrey C."/>
            <person name="LaButti K."/>
            <person name="Lindquist E.A."/>
            <person name="Lipzen A."/>
            <person name="Lundell T."/>
            <person name="Morin E."/>
            <person name="Murat C."/>
            <person name="Riley R."/>
            <person name="Ohm R."/>
            <person name="Sun H."/>
            <person name="Tunlid A."/>
            <person name="Henrissat B."/>
            <person name="Grigoriev I.V."/>
            <person name="Hibbett D.S."/>
            <person name="Martin F."/>
        </authorList>
    </citation>
    <scope>NUCLEOTIDE SEQUENCE [LARGE SCALE GENOMIC DNA]</scope>
    <source>
        <strain evidence="6">h7</strain>
    </source>
</reference>
<dbReference type="InterPro" id="IPR002889">
    <property type="entry name" value="WSC_carb-bd"/>
</dbReference>
<sequence>MAFIVACLAILAALLPLSAALPSSPDHANILQRQDNPNPNAPGPGWTFVGCFTDSVPASRTLIEATIVNPNMTPNLCTSFCSGTDFATPFNFAGTEFTSECYCGLNIQGTATQVDDTLCNFPCGGDNTLVCGGAGYISVYKNSNDGVGPIPSNKDVPGWTFDGCHTDAVGDNPRTLLERFDIPDGVTIESCTALCAANGFNITGLEFGQECWCGSSFLVEGTEAPLRECSRACQADHSELCGASSRLSVYVAHAINPTTTAEPSVTPTPTTTEAPTTTEPTTTEVPVTTTDSA</sequence>
<evidence type="ECO:0000259" key="4">
    <source>
        <dbReference type="PROSITE" id="PS51212"/>
    </source>
</evidence>
<dbReference type="EMBL" id="KN831792">
    <property type="protein sequence ID" value="KIM38267.1"/>
    <property type="molecule type" value="Genomic_DNA"/>
</dbReference>
<dbReference type="STRING" id="686832.A0A0C2YB80"/>
<feature type="domain" description="WSC" evidence="4">
    <location>
        <begin position="158"/>
        <end position="253"/>
    </location>
</feature>
<keyword evidence="3" id="KW-0732">Signal</keyword>